<dbReference type="EMBL" id="JBHUMM010000010">
    <property type="protein sequence ID" value="MFD2671276.1"/>
    <property type="molecule type" value="Genomic_DNA"/>
</dbReference>
<comment type="caution">
    <text evidence="3">The sequence shown here is derived from an EMBL/GenBank/DDBJ whole genome shotgun (WGS) entry which is preliminary data.</text>
</comment>
<reference evidence="4" key="1">
    <citation type="journal article" date="2019" name="Int. J. Syst. Evol. Microbiol.">
        <title>The Global Catalogue of Microorganisms (GCM) 10K type strain sequencing project: providing services to taxonomists for standard genome sequencing and annotation.</title>
        <authorList>
            <consortium name="The Broad Institute Genomics Platform"/>
            <consortium name="The Broad Institute Genome Sequencing Center for Infectious Disease"/>
            <person name="Wu L."/>
            <person name="Ma J."/>
        </authorList>
    </citation>
    <scope>NUCLEOTIDE SEQUENCE [LARGE SCALE GENOMIC DNA]</scope>
    <source>
        <strain evidence="4">KCTC 33676</strain>
    </source>
</reference>
<feature type="transmembrane region" description="Helical" evidence="2">
    <location>
        <begin position="466"/>
        <end position="484"/>
    </location>
</feature>
<protein>
    <submittedName>
        <fullName evidence="3">Uncharacterized protein</fullName>
    </submittedName>
</protein>
<feature type="compositionally biased region" description="Basic and acidic residues" evidence="1">
    <location>
        <begin position="1"/>
        <end position="11"/>
    </location>
</feature>
<feature type="region of interest" description="Disordered" evidence="1">
    <location>
        <begin position="1"/>
        <end position="32"/>
    </location>
</feature>
<dbReference type="RefSeq" id="WP_379928726.1">
    <property type="nucleotide sequence ID" value="NZ_JBHUMM010000010.1"/>
</dbReference>
<evidence type="ECO:0000313" key="3">
    <source>
        <dbReference type="EMBL" id="MFD2671276.1"/>
    </source>
</evidence>
<feature type="region of interest" description="Disordered" evidence="1">
    <location>
        <begin position="72"/>
        <end position="94"/>
    </location>
</feature>
<name>A0ABW5R935_9BACL</name>
<organism evidence="3 4">
    <name type="scientific">Marinicrinis sediminis</name>
    <dbReference type="NCBI Taxonomy" id="1652465"/>
    <lineage>
        <taxon>Bacteria</taxon>
        <taxon>Bacillati</taxon>
        <taxon>Bacillota</taxon>
        <taxon>Bacilli</taxon>
        <taxon>Bacillales</taxon>
        <taxon>Paenibacillaceae</taxon>
    </lineage>
</organism>
<keyword evidence="2" id="KW-0812">Transmembrane</keyword>
<keyword evidence="2" id="KW-1133">Transmembrane helix</keyword>
<proteinExistence type="predicted"/>
<gene>
    <name evidence="3" type="ORF">ACFSUC_06615</name>
</gene>
<evidence type="ECO:0000256" key="2">
    <source>
        <dbReference type="SAM" id="Phobius"/>
    </source>
</evidence>
<keyword evidence="4" id="KW-1185">Reference proteome</keyword>
<sequence>MSIHKQPEHKASVVSQAGKQGLHHSRTGGHHDQEMSAVAAPALGMHAAKANVLSMQRAVGNQAIQHMLRTSAHTHPHVSLRSVVQRQPNERTADDTDAVLPEDEVGEANLYAAAAREEADEGLPEDGPAEVNLAAAAAREARGSGDELPEDGPAERNLAAAAEREDAPPSNRTVLHELGFGAYYDWLKYKANKQEKTDLFSFFDKLSPAEQVEAIKLMAGSDAPDFSKFTDNMSTRSKLVKRVNWDKFSEDCRKAKSMRTENYNEDGYMDQAYYAGVGASAGAAAAKGTANAIGQAGDSGATSFVSHVAPGAAALGAVASGLQVANGVRGVMEEGVGSYDTMHQVAEIDAGLADMTRSTAQSVETGRALAGKTAASAATTVAGVAGVVGGAYYLADGVAGTAIHHGRKQALEGIAERAGSDGQLETAARLGADTQTLNRNKSAATAVKGAGMIVGGALLLAGSGPIGWILLGAAGVVGGAAAVYKFWKKRSRKEGVVERYLDVENHMQQQGLDDKNKEQRKQVRESLMQQNGFNSVAQCYNHIVTDLAHAIYEKGVRGDDAEYMSLIENIGLERNAEQQQPKPEMIAKKLHT</sequence>
<evidence type="ECO:0000256" key="1">
    <source>
        <dbReference type="SAM" id="MobiDB-lite"/>
    </source>
</evidence>
<accession>A0ABW5R935</accession>
<evidence type="ECO:0000313" key="4">
    <source>
        <dbReference type="Proteomes" id="UP001597497"/>
    </source>
</evidence>
<keyword evidence="2" id="KW-0472">Membrane</keyword>
<dbReference type="Proteomes" id="UP001597497">
    <property type="component" value="Unassembled WGS sequence"/>
</dbReference>